<evidence type="ECO:0000313" key="1">
    <source>
        <dbReference type="EMBL" id="MBI6648055.1"/>
    </source>
</evidence>
<reference evidence="1 2" key="1">
    <citation type="submission" date="2020-12" db="EMBL/GenBank/DDBJ databases">
        <title>Comparative genomic insights into the epidemiology and virulence of plant pathogenic Pseudomonads from Turkey.</title>
        <authorList>
            <person name="Dillon M."/>
            <person name="Ruiz-Bedoya T."/>
            <person name="Bendalovic-Torma C."/>
            <person name="Guttman K.M."/>
            <person name="Kwak H."/>
            <person name="Middleton M.A."/>
            <person name="Wang P.W."/>
            <person name="Horuz S."/>
            <person name="Aysan Y."/>
            <person name="Guttman D.S."/>
        </authorList>
    </citation>
    <scope>NUCLEOTIDE SEQUENCE [LARGE SCALE GENOMIC DNA]</scope>
    <source>
        <strain evidence="1 2">S4_EA_3a</strain>
    </source>
</reference>
<dbReference type="RefSeq" id="WP_198717587.1">
    <property type="nucleotide sequence ID" value="NZ_JAEILD010000011.1"/>
</dbReference>
<proteinExistence type="predicted"/>
<sequence>MKRFTDAILKSLEYKNWYAALFMSLSLPDICSKLEAANNKTSGVKYAAWFDEYMMNKYSFQHPLMNGRTIFMDGDSCYALRCSMLHQGDADLTTQKVRSFLDSIHFTTTTGHCNRVNGVLQLDVSAFCTDVCNSVAEWHERFKTKDGAQDKLRNLFLVHVSESSILGGSVVFGSSS</sequence>
<name>A0ABS0V973_PSEVE</name>
<comment type="caution">
    <text evidence="1">The sequence shown here is derived from an EMBL/GenBank/DDBJ whole genome shotgun (WGS) entry which is preliminary data.</text>
</comment>
<keyword evidence="2" id="KW-1185">Reference proteome</keyword>
<protein>
    <submittedName>
        <fullName evidence="1">Uncharacterized protein</fullName>
    </submittedName>
</protein>
<gene>
    <name evidence="1" type="ORF">YA0849_03355</name>
</gene>
<dbReference type="Proteomes" id="UP000614123">
    <property type="component" value="Unassembled WGS sequence"/>
</dbReference>
<organism evidence="1 2">
    <name type="scientific">Pseudomonas veronii</name>
    <dbReference type="NCBI Taxonomy" id="76761"/>
    <lineage>
        <taxon>Bacteria</taxon>
        <taxon>Pseudomonadati</taxon>
        <taxon>Pseudomonadota</taxon>
        <taxon>Gammaproteobacteria</taxon>
        <taxon>Pseudomonadales</taxon>
        <taxon>Pseudomonadaceae</taxon>
        <taxon>Pseudomonas</taxon>
    </lineage>
</organism>
<dbReference type="EMBL" id="JAEILD010000011">
    <property type="protein sequence ID" value="MBI6648055.1"/>
    <property type="molecule type" value="Genomic_DNA"/>
</dbReference>
<evidence type="ECO:0000313" key="2">
    <source>
        <dbReference type="Proteomes" id="UP000614123"/>
    </source>
</evidence>
<accession>A0ABS0V973</accession>